<evidence type="ECO:0000313" key="5">
    <source>
        <dbReference type="EMBL" id="ODR54586.1"/>
    </source>
</evidence>
<dbReference type="Proteomes" id="UP000094271">
    <property type="component" value="Unassembled WGS sequence"/>
</dbReference>
<dbReference type="InterPro" id="IPR036390">
    <property type="entry name" value="WH_DNA-bd_sf"/>
</dbReference>
<reference evidence="5 8" key="2">
    <citation type="submission" date="2016-08" db="EMBL/GenBank/DDBJ databases">
        <title>Characterization of Isolates of Eisenbergiella tayi Derived from Blood Cultures, Using Whole Genome Sequencing.</title>
        <authorList>
            <person name="Bernier A.-M."/>
            <person name="Burdz T."/>
            <person name="Wiebe D."/>
            <person name="Bernard K."/>
        </authorList>
    </citation>
    <scope>NUCLEOTIDE SEQUENCE [LARGE SCALE GENOMIC DNA]</scope>
    <source>
        <strain evidence="5 8">NML120146</strain>
    </source>
</reference>
<dbReference type="GeneID" id="93299069"/>
<evidence type="ECO:0000313" key="6">
    <source>
        <dbReference type="Proteomes" id="UP000094067"/>
    </source>
</evidence>
<dbReference type="Pfam" id="PF03551">
    <property type="entry name" value="PadR"/>
    <property type="match status" value="1"/>
</dbReference>
<dbReference type="EMBL" id="MCGH01000002">
    <property type="protein sequence ID" value="ODM06115.1"/>
    <property type="molecule type" value="Genomic_DNA"/>
</dbReference>
<dbReference type="AlphaFoldDB" id="A0A1E3ABG0"/>
<evidence type="ECO:0000313" key="8">
    <source>
        <dbReference type="Proteomes" id="UP000094869"/>
    </source>
</evidence>
<dbReference type="EMBL" id="MCGI01000001">
    <property type="protein sequence ID" value="ODM12836.1"/>
    <property type="molecule type" value="Genomic_DNA"/>
</dbReference>
<keyword evidence="8" id="KW-1185">Reference proteome</keyword>
<comment type="caution">
    <text evidence="2">The sequence shown here is derived from an EMBL/GenBank/DDBJ whole genome shotgun (WGS) entry which is preliminary data.</text>
</comment>
<dbReference type="PATRIC" id="fig|1432052.3.peg.600"/>
<dbReference type="Proteomes" id="UP000095003">
    <property type="component" value="Unassembled WGS sequence"/>
</dbReference>
<evidence type="ECO:0000313" key="3">
    <source>
        <dbReference type="EMBL" id="ODM12836.1"/>
    </source>
</evidence>
<name>A0A1E3ABG0_9FIRM</name>
<evidence type="ECO:0000313" key="9">
    <source>
        <dbReference type="Proteomes" id="UP000095003"/>
    </source>
</evidence>
<dbReference type="OrthoDB" id="9808017at2"/>
<reference evidence="6 9" key="1">
    <citation type="submission" date="2016-07" db="EMBL/GenBank/DDBJ databases">
        <title>Characterization of isolates of Eisenbergiella tayi derived from blood cultures, using whole genome sequencing.</title>
        <authorList>
            <person name="Burdz T."/>
            <person name="Wiebe D."/>
            <person name="Huynh C."/>
            <person name="Bernard K."/>
        </authorList>
    </citation>
    <scope>NUCLEOTIDE SEQUENCE [LARGE SCALE GENOMIC DNA]</scope>
    <source>
        <strain evidence="2 6">NML 110608</strain>
        <strain evidence="3 9">NML 120489</strain>
    </source>
</reference>
<dbReference type="SUPFAM" id="SSF46785">
    <property type="entry name" value="Winged helix' DNA-binding domain"/>
    <property type="match status" value="1"/>
</dbReference>
<reference evidence="4 7" key="3">
    <citation type="submission" date="2016-08" db="EMBL/GenBank/DDBJ databases">
        <authorList>
            <person name="Seilhamer J.J."/>
        </authorList>
    </citation>
    <scope>NUCLEOTIDE SEQUENCE [LARGE SCALE GENOMIC DNA]</scope>
    <source>
        <strain evidence="4 7">NML150140-1</strain>
    </source>
</reference>
<proteinExistence type="predicted"/>
<dbReference type="Proteomes" id="UP000094067">
    <property type="component" value="Unassembled WGS sequence"/>
</dbReference>
<protein>
    <submittedName>
        <fullName evidence="4">PadR family transcriptional regulator</fullName>
    </submittedName>
    <submittedName>
        <fullName evidence="2">Transcriptional regulator PadR-like family protein</fullName>
    </submittedName>
</protein>
<gene>
    <name evidence="3" type="ORF">BEH84_00551</name>
    <name evidence="4" type="ORF">BEI59_14505</name>
    <name evidence="2" type="ORF">BEI61_02004</name>
    <name evidence="5" type="ORF">BEI63_16710</name>
</gene>
<organism evidence="2 6">
    <name type="scientific">Eisenbergiella tayi</name>
    <dbReference type="NCBI Taxonomy" id="1432052"/>
    <lineage>
        <taxon>Bacteria</taxon>
        <taxon>Bacillati</taxon>
        <taxon>Bacillota</taxon>
        <taxon>Clostridia</taxon>
        <taxon>Lachnospirales</taxon>
        <taxon>Lachnospiraceae</taxon>
        <taxon>Eisenbergiella</taxon>
    </lineage>
</organism>
<accession>A0A1E3ABG0</accession>
<dbReference type="EMBL" id="MEHA01000009">
    <property type="protein sequence ID" value="ODR51449.1"/>
    <property type="molecule type" value="Genomic_DNA"/>
</dbReference>
<evidence type="ECO:0000313" key="4">
    <source>
        <dbReference type="EMBL" id="ODR51449.1"/>
    </source>
</evidence>
<sequence length="105" mass="12272">MIYPLSTPLLEFLILSVVSRDDSYGYEISQQLKTVSNTKDSTLYPILKRLQENGLVDTYDQQFQGRNRRYYKITPDGRGTCEYLDNEWKKYVDAINEIAYGGEEK</sequence>
<dbReference type="PANTHER" id="PTHR33169">
    <property type="entry name" value="PADR-FAMILY TRANSCRIPTIONAL REGULATOR"/>
    <property type="match status" value="1"/>
</dbReference>
<dbReference type="RefSeq" id="WP_009254310.1">
    <property type="nucleotide sequence ID" value="NZ_BAABXS010000003.1"/>
</dbReference>
<dbReference type="PANTHER" id="PTHR33169:SF14">
    <property type="entry name" value="TRANSCRIPTIONAL REGULATOR RV3488"/>
    <property type="match status" value="1"/>
</dbReference>
<dbReference type="EMBL" id="MEHD01000025">
    <property type="protein sequence ID" value="ODR54586.1"/>
    <property type="molecule type" value="Genomic_DNA"/>
</dbReference>
<dbReference type="Gene3D" id="1.10.10.10">
    <property type="entry name" value="Winged helix-like DNA-binding domain superfamily/Winged helix DNA-binding domain"/>
    <property type="match status" value="1"/>
</dbReference>
<feature type="domain" description="Transcription regulator PadR N-terminal" evidence="1">
    <location>
        <begin position="14"/>
        <end position="79"/>
    </location>
</feature>
<dbReference type="InterPro" id="IPR005149">
    <property type="entry name" value="Tscrpt_reg_PadR_N"/>
</dbReference>
<dbReference type="InterPro" id="IPR052509">
    <property type="entry name" value="Metal_resp_DNA-bind_regulator"/>
</dbReference>
<evidence type="ECO:0000259" key="1">
    <source>
        <dbReference type="Pfam" id="PF03551"/>
    </source>
</evidence>
<dbReference type="InterPro" id="IPR036388">
    <property type="entry name" value="WH-like_DNA-bd_sf"/>
</dbReference>
<evidence type="ECO:0000313" key="2">
    <source>
        <dbReference type="EMBL" id="ODM06115.1"/>
    </source>
</evidence>
<evidence type="ECO:0000313" key="7">
    <source>
        <dbReference type="Proteomes" id="UP000094271"/>
    </source>
</evidence>
<dbReference type="Proteomes" id="UP000094869">
    <property type="component" value="Unassembled WGS sequence"/>
</dbReference>